<dbReference type="SMART" id="SM00936">
    <property type="entry name" value="PBP5_C"/>
    <property type="match status" value="1"/>
</dbReference>
<dbReference type="InterPro" id="IPR018044">
    <property type="entry name" value="Peptidase_S11"/>
</dbReference>
<protein>
    <recommendedName>
        <fullName evidence="4">serine-type D-Ala-D-Ala carboxypeptidase</fullName>
        <ecNumber evidence="4">3.4.16.4</ecNumber>
    </recommendedName>
</protein>
<dbReference type="Pfam" id="PF07943">
    <property type="entry name" value="PBP5_C"/>
    <property type="match status" value="1"/>
</dbReference>
<evidence type="ECO:0000256" key="12">
    <source>
        <dbReference type="ARBA" id="ARBA00034000"/>
    </source>
</evidence>
<sequence length="402" mass="45019">MKYKYKLASLIMAAFIFLMPISLAAGQNKIVGLDENVKAYIIANEENGEVYYEKNADEPRAMASLSKLMTFLVTMDAIHSGALKLDTKVKADKEAEKLTSWEYSSLGVKEGETYTVDELLKGLIAVSGNDCAYLLANTVSVSEPAFAREMNEKAKELDLKSQVYYNSSGVQTEDGYQNTSSARDLFKLSQYILKTYPEILDYAAIREIKDPGRDIDKKSTIPLMDEIKGVDGLKTGTTDEAGYCLVTTVDMSKLDSNDDFRSIGVVMGADQKDTRNKVMSDLIYYVSKYFSTRVVLDTNVPIKSLKDITVKQGYIDLYPKEDIKMIIKEGENPTIKYNIKDDIKAPIKENEDLGEVEVSYKDESHTVGLFSKKALDRASLFSRVVRTVKDTCDFLLKTIIAR</sequence>
<keyword evidence="11" id="KW-0961">Cell wall biogenesis/degradation</keyword>
<feature type="domain" description="Peptidase S11 D-Ala-D-Ala carboxypeptidase A C-terminal" evidence="17">
    <location>
        <begin position="290"/>
        <end position="377"/>
    </location>
</feature>
<dbReference type="SUPFAM" id="SSF69189">
    <property type="entry name" value="Penicillin-binding protein associated domain"/>
    <property type="match status" value="1"/>
</dbReference>
<evidence type="ECO:0000256" key="10">
    <source>
        <dbReference type="ARBA" id="ARBA00022984"/>
    </source>
</evidence>
<keyword evidence="8" id="KW-0378">Hydrolase</keyword>
<feature type="signal peptide" evidence="16">
    <location>
        <begin position="1"/>
        <end position="24"/>
    </location>
</feature>
<dbReference type="EC" id="3.4.16.4" evidence="4"/>
<feature type="active site" description="Proton acceptor" evidence="13">
    <location>
        <position position="67"/>
    </location>
</feature>
<evidence type="ECO:0000256" key="11">
    <source>
        <dbReference type="ARBA" id="ARBA00023316"/>
    </source>
</evidence>
<evidence type="ECO:0000256" key="13">
    <source>
        <dbReference type="PIRSR" id="PIRSR618044-1"/>
    </source>
</evidence>
<evidence type="ECO:0000313" key="19">
    <source>
        <dbReference type="Proteomes" id="UP000029579"/>
    </source>
</evidence>
<feature type="active site" evidence="13">
    <location>
        <position position="127"/>
    </location>
</feature>
<evidence type="ECO:0000256" key="15">
    <source>
        <dbReference type="RuleBase" id="RU004016"/>
    </source>
</evidence>
<dbReference type="GO" id="GO:0006508">
    <property type="term" value="P:proteolysis"/>
    <property type="evidence" value="ECO:0007669"/>
    <property type="project" value="UniProtKB-KW"/>
</dbReference>
<comment type="catalytic activity">
    <reaction evidence="12">
        <text>Preferential cleavage: (Ac)2-L-Lys-D-Ala-|-D-Ala. Also transpeptidation of peptidyl-alanyl moieties that are N-acyl substituents of D-alanine.</text>
        <dbReference type="EC" id="3.4.16.4"/>
    </reaction>
</comment>
<feature type="chain" id="PRO_5001922667" description="serine-type D-Ala-D-Ala carboxypeptidase" evidence="16">
    <location>
        <begin position="25"/>
        <end position="402"/>
    </location>
</feature>
<dbReference type="InterPro" id="IPR001967">
    <property type="entry name" value="Peptidase_S11_N"/>
</dbReference>
<dbReference type="SUPFAM" id="SSF56601">
    <property type="entry name" value="beta-lactamase/transpeptidase-like"/>
    <property type="match status" value="1"/>
</dbReference>
<dbReference type="PRINTS" id="PR00725">
    <property type="entry name" value="DADACBPTASE1"/>
</dbReference>
<comment type="function">
    <text evidence="1">Removes C-terminal D-alanyl residues from sugar-peptide cell wall precursors.</text>
</comment>
<evidence type="ECO:0000256" key="1">
    <source>
        <dbReference type="ARBA" id="ARBA00003217"/>
    </source>
</evidence>
<dbReference type="Gene3D" id="3.40.710.10">
    <property type="entry name" value="DD-peptidase/beta-lactamase superfamily"/>
    <property type="match status" value="1"/>
</dbReference>
<comment type="pathway">
    <text evidence="2">Cell wall biogenesis; peptidoglycan biosynthesis.</text>
</comment>
<evidence type="ECO:0000256" key="3">
    <source>
        <dbReference type="ARBA" id="ARBA00007164"/>
    </source>
</evidence>
<dbReference type="InterPro" id="IPR012338">
    <property type="entry name" value="Beta-lactam/transpept-like"/>
</dbReference>
<evidence type="ECO:0000256" key="8">
    <source>
        <dbReference type="ARBA" id="ARBA00022801"/>
    </source>
</evidence>
<dbReference type="GO" id="GO:0009252">
    <property type="term" value="P:peptidoglycan biosynthetic process"/>
    <property type="evidence" value="ECO:0007669"/>
    <property type="project" value="UniProtKB-UniPathway"/>
</dbReference>
<keyword evidence="6" id="KW-0645">Protease</keyword>
<dbReference type="InterPro" id="IPR012907">
    <property type="entry name" value="Peptidase_S11_C"/>
</dbReference>
<dbReference type="OrthoDB" id="9791132at2"/>
<accession>A0A095Z8S0</accession>
<dbReference type="GO" id="GO:0008360">
    <property type="term" value="P:regulation of cell shape"/>
    <property type="evidence" value="ECO:0007669"/>
    <property type="project" value="UniProtKB-KW"/>
</dbReference>
<evidence type="ECO:0000256" key="9">
    <source>
        <dbReference type="ARBA" id="ARBA00022960"/>
    </source>
</evidence>
<evidence type="ECO:0000259" key="17">
    <source>
        <dbReference type="SMART" id="SM00936"/>
    </source>
</evidence>
<evidence type="ECO:0000256" key="6">
    <source>
        <dbReference type="ARBA" id="ARBA00022670"/>
    </source>
</evidence>
<keyword evidence="5 18" id="KW-0121">Carboxypeptidase</keyword>
<evidence type="ECO:0000256" key="14">
    <source>
        <dbReference type="PIRSR" id="PIRSR618044-2"/>
    </source>
</evidence>
<evidence type="ECO:0000256" key="4">
    <source>
        <dbReference type="ARBA" id="ARBA00012448"/>
    </source>
</evidence>
<dbReference type="GO" id="GO:0071555">
    <property type="term" value="P:cell wall organization"/>
    <property type="evidence" value="ECO:0007669"/>
    <property type="project" value="UniProtKB-KW"/>
</dbReference>
<dbReference type="AlphaFoldDB" id="A0A095Z8S0"/>
<gene>
    <name evidence="18" type="ORF">HMPREF1630_02150</name>
</gene>
<name>A0A095Z8S0_9FIRM</name>
<dbReference type="GO" id="GO:0009002">
    <property type="term" value="F:serine-type D-Ala-D-Ala carboxypeptidase activity"/>
    <property type="evidence" value="ECO:0007669"/>
    <property type="project" value="UniProtKB-EC"/>
</dbReference>
<dbReference type="RefSeq" id="WP_004828598.1">
    <property type="nucleotide sequence ID" value="NZ_JRMW01000024.1"/>
</dbReference>
<evidence type="ECO:0000256" key="2">
    <source>
        <dbReference type="ARBA" id="ARBA00004752"/>
    </source>
</evidence>
<keyword evidence="10" id="KW-0573">Peptidoglycan synthesis</keyword>
<reference evidence="18 19" key="1">
    <citation type="submission" date="2014-07" db="EMBL/GenBank/DDBJ databases">
        <authorList>
            <person name="McCorrison J."/>
            <person name="Sanka R."/>
            <person name="Torralba M."/>
            <person name="Gillis M."/>
            <person name="Haft D.H."/>
            <person name="Methe B."/>
            <person name="Sutton G."/>
            <person name="Nelson K.E."/>
        </authorList>
    </citation>
    <scope>NUCLEOTIDE SEQUENCE [LARGE SCALE GENOMIC DNA]</scope>
    <source>
        <strain evidence="18 19">S7-1-13</strain>
    </source>
</reference>
<dbReference type="EMBL" id="JRMW01000024">
    <property type="protein sequence ID" value="KGF04844.1"/>
    <property type="molecule type" value="Genomic_DNA"/>
</dbReference>
<dbReference type="InterPro" id="IPR015956">
    <property type="entry name" value="Peniciliin-bd_prot_C_sf"/>
</dbReference>
<dbReference type="InterPro" id="IPR037167">
    <property type="entry name" value="Peptidase_S11_C_sf"/>
</dbReference>
<keyword evidence="7 16" id="KW-0732">Signal</keyword>
<evidence type="ECO:0000256" key="5">
    <source>
        <dbReference type="ARBA" id="ARBA00022645"/>
    </source>
</evidence>
<feature type="binding site" evidence="14">
    <location>
        <position position="234"/>
    </location>
    <ligand>
        <name>substrate</name>
    </ligand>
</feature>
<dbReference type="PANTHER" id="PTHR21581:SF6">
    <property type="entry name" value="TRAFFICKING PROTEIN PARTICLE COMPLEX SUBUNIT 12"/>
    <property type="match status" value="1"/>
</dbReference>
<evidence type="ECO:0000313" key="18">
    <source>
        <dbReference type="EMBL" id="KGF04844.1"/>
    </source>
</evidence>
<evidence type="ECO:0000256" key="7">
    <source>
        <dbReference type="ARBA" id="ARBA00022729"/>
    </source>
</evidence>
<dbReference type="Gene3D" id="2.60.410.10">
    <property type="entry name" value="D-Ala-D-Ala carboxypeptidase, C-terminal domain"/>
    <property type="match status" value="1"/>
</dbReference>
<comment type="similarity">
    <text evidence="3 15">Belongs to the peptidase S11 family.</text>
</comment>
<feature type="active site" description="Acyl-ester intermediate" evidence="13">
    <location>
        <position position="64"/>
    </location>
</feature>
<dbReference type="Proteomes" id="UP000029579">
    <property type="component" value="Unassembled WGS sequence"/>
</dbReference>
<evidence type="ECO:0000256" key="16">
    <source>
        <dbReference type="SAM" id="SignalP"/>
    </source>
</evidence>
<comment type="caution">
    <text evidence="18">The sequence shown here is derived from an EMBL/GenBank/DDBJ whole genome shotgun (WGS) entry which is preliminary data.</text>
</comment>
<dbReference type="eggNOG" id="COG1686">
    <property type="taxonomic scope" value="Bacteria"/>
</dbReference>
<keyword evidence="9" id="KW-0133">Cell shape</keyword>
<organism evidence="18 19">
    <name type="scientific">Anaerococcus lactolyticus S7-1-13</name>
    <dbReference type="NCBI Taxonomy" id="1284686"/>
    <lineage>
        <taxon>Bacteria</taxon>
        <taxon>Bacillati</taxon>
        <taxon>Bacillota</taxon>
        <taxon>Tissierellia</taxon>
        <taxon>Tissierellales</taxon>
        <taxon>Peptoniphilaceae</taxon>
        <taxon>Anaerococcus</taxon>
    </lineage>
</organism>
<proteinExistence type="inferred from homology"/>
<dbReference type="UniPathway" id="UPA00219"/>
<dbReference type="PANTHER" id="PTHR21581">
    <property type="entry name" value="D-ALANYL-D-ALANINE CARBOXYPEPTIDASE"/>
    <property type="match status" value="1"/>
</dbReference>
<dbReference type="Pfam" id="PF00768">
    <property type="entry name" value="Peptidase_S11"/>
    <property type="match status" value="1"/>
</dbReference>